<evidence type="ECO:0000256" key="6">
    <source>
        <dbReference type="ARBA" id="ARBA00022737"/>
    </source>
</evidence>
<accession>A0A8T0R1A2</accession>
<dbReference type="FunFam" id="3.80.10.10:FF:000722">
    <property type="entry name" value="Leucine-rich repeat receptor-like protein kinase"/>
    <property type="match status" value="1"/>
</dbReference>
<feature type="transmembrane region" description="Helical" evidence="10">
    <location>
        <begin position="116"/>
        <end position="137"/>
    </location>
</feature>
<dbReference type="PRINTS" id="PR00019">
    <property type="entry name" value="LEURICHRPT"/>
</dbReference>
<evidence type="ECO:0000256" key="5">
    <source>
        <dbReference type="ARBA" id="ARBA00022729"/>
    </source>
</evidence>
<dbReference type="SUPFAM" id="SSF52058">
    <property type="entry name" value="L domain-like"/>
    <property type="match status" value="1"/>
</dbReference>
<keyword evidence="7 10" id="KW-1133">Transmembrane helix</keyword>
<evidence type="ECO:0000256" key="10">
    <source>
        <dbReference type="SAM" id="Phobius"/>
    </source>
</evidence>
<keyword evidence="6" id="KW-0677">Repeat</keyword>
<keyword evidence="8 10" id="KW-0472">Membrane</keyword>
<protein>
    <submittedName>
        <fullName evidence="11">Uncharacterized protein</fullName>
    </submittedName>
</protein>
<dbReference type="InterPro" id="IPR001611">
    <property type="entry name" value="Leu-rich_rpt"/>
</dbReference>
<dbReference type="PANTHER" id="PTHR48063">
    <property type="entry name" value="LRR RECEPTOR-LIKE KINASE"/>
    <property type="match status" value="1"/>
</dbReference>
<evidence type="ECO:0000256" key="1">
    <source>
        <dbReference type="ARBA" id="ARBA00004479"/>
    </source>
</evidence>
<evidence type="ECO:0000313" key="12">
    <source>
        <dbReference type="Proteomes" id="UP000823388"/>
    </source>
</evidence>
<dbReference type="PANTHER" id="PTHR48063:SF35">
    <property type="entry name" value="RECEPTOR-LIKE PROTEIN 12"/>
    <property type="match status" value="1"/>
</dbReference>
<evidence type="ECO:0000256" key="8">
    <source>
        <dbReference type="ARBA" id="ARBA00023136"/>
    </source>
</evidence>
<dbReference type="InterPro" id="IPR032675">
    <property type="entry name" value="LRR_dom_sf"/>
</dbReference>
<keyword evidence="12" id="KW-1185">Reference proteome</keyword>
<name>A0A8T0R1A2_PANVG</name>
<dbReference type="AlphaFoldDB" id="A0A8T0R1A2"/>
<evidence type="ECO:0000256" key="3">
    <source>
        <dbReference type="ARBA" id="ARBA00022614"/>
    </source>
</evidence>
<evidence type="ECO:0000256" key="9">
    <source>
        <dbReference type="ARBA" id="ARBA00023180"/>
    </source>
</evidence>
<reference evidence="11" key="1">
    <citation type="submission" date="2020-05" db="EMBL/GenBank/DDBJ databases">
        <title>WGS assembly of Panicum virgatum.</title>
        <authorList>
            <person name="Lovell J.T."/>
            <person name="Jenkins J."/>
            <person name="Shu S."/>
            <person name="Juenger T.E."/>
            <person name="Schmutz J."/>
        </authorList>
    </citation>
    <scope>NUCLEOTIDE SEQUENCE</scope>
    <source>
        <strain evidence="11">AP13</strain>
    </source>
</reference>
<keyword evidence="3" id="KW-0433">Leucine-rich repeat</keyword>
<gene>
    <name evidence="11" type="ORF">PVAP13_6NG148300</name>
</gene>
<evidence type="ECO:0000256" key="7">
    <source>
        <dbReference type="ARBA" id="ARBA00022989"/>
    </source>
</evidence>
<dbReference type="Proteomes" id="UP000823388">
    <property type="component" value="Chromosome 6N"/>
</dbReference>
<evidence type="ECO:0000256" key="2">
    <source>
        <dbReference type="ARBA" id="ARBA00022553"/>
    </source>
</evidence>
<dbReference type="EMBL" id="CM029048">
    <property type="protein sequence ID" value="KAG2579086.1"/>
    <property type="molecule type" value="Genomic_DNA"/>
</dbReference>
<keyword evidence="4 10" id="KW-0812">Transmembrane</keyword>
<dbReference type="Gene3D" id="3.80.10.10">
    <property type="entry name" value="Ribonuclease Inhibitor"/>
    <property type="match status" value="1"/>
</dbReference>
<dbReference type="Pfam" id="PF00560">
    <property type="entry name" value="LRR_1"/>
    <property type="match status" value="2"/>
</dbReference>
<keyword evidence="9" id="KW-0325">Glycoprotein</keyword>
<keyword evidence="2" id="KW-0597">Phosphoprotein</keyword>
<sequence length="165" mass="18619">MMQLDKCLAKKWIPGGIPPRIANMMQLESLDLSYNQLSGEIPPAMAAMSFLEVLDLSYNHLSGQIPQSSQFSTFLNTSFLGNDRLCGKPLTRLCETNHTPSATATPGTSKELNLEFLSIEVGVVSGLAIIVATMLLWRNGRSWVYWHVDKFWLQVLQPWISRHRR</sequence>
<dbReference type="GO" id="GO:0016020">
    <property type="term" value="C:membrane"/>
    <property type="evidence" value="ECO:0007669"/>
    <property type="project" value="UniProtKB-SubCell"/>
</dbReference>
<evidence type="ECO:0000313" key="11">
    <source>
        <dbReference type="EMBL" id="KAG2579086.1"/>
    </source>
</evidence>
<comment type="subcellular location">
    <subcellularLocation>
        <location evidence="1">Membrane</location>
        <topology evidence="1">Single-pass type I membrane protein</topology>
    </subcellularLocation>
</comment>
<evidence type="ECO:0000256" key="4">
    <source>
        <dbReference type="ARBA" id="ARBA00022692"/>
    </source>
</evidence>
<proteinExistence type="predicted"/>
<keyword evidence="5" id="KW-0732">Signal</keyword>
<dbReference type="InterPro" id="IPR046956">
    <property type="entry name" value="RLP23-like"/>
</dbReference>
<organism evidence="11 12">
    <name type="scientific">Panicum virgatum</name>
    <name type="common">Blackwell switchgrass</name>
    <dbReference type="NCBI Taxonomy" id="38727"/>
    <lineage>
        <taxon>Eukaryota</taxon>
        <taxon>Viridiplantae</taxon>
        <taxon>Streptophyta</taxon>
        <taxon>Embryophyta</taxon>
        <taxon>Tracheophyta</taxon>
        <taxon>Spermatophyta</taxon>
        <taxon>Magnoliopsida</taxon>
        <taxon>Liliopsida</taxon>
        <taxon>Poales</taxon>
        <taxon>Poaceae</taxon>
        <taxon>PACMAD clade</taxon>
        <taxon>Panicoideae</taxon>
        <taxon>Panicodae</taxon>
        <taxon>Paniceae</taxon>
        <taxon>Panicinae</taxon>
        <taxon>Panicum</taxon>
        <taxon>Panicum sect. Hiantes</taxon>
    </lineage>
</organism>
<comment type="caution">
    <text evidence="11">The sequence shown here is derived from an EMBL/GenBank/DDBJ whole genome shotgun (WGS) entry which is preliminary data.</text>
</comment>